<feature type="region of interest" description="Disordered" evidence="7">
    <location>
        <begin position="1"/>
        <end position="31"/>
    </location>
</feature>
<evidence type="ECO:0000256" key="2">
    <source>
        <dbReference type="ARBA" id="ARBA00022617"/>
    </source>
</evidence>
<evidence type="ECO:0000256" key="3">
    <source>
        <dbReference type="ARBA" id="ARBA00022723"/>
    </source>
</evidence>
<sequence length="363" mass="40566">MESRGDAMSWQPEYPRRIPERRPAGHRPRAPRWSAEFERPFTAVTSDYYAVQVRDASDPAVDVFLDIAAASVDAGVGDAPDASEILTHRTADAVDVIFLGYWTDPTRHARWARHSALGRWFRDLDAAEVEHGAWRETIQVPLERAETIYSSPDREFGFAACEGIRLGSTTSNGYFGAARDRMPLSAIDPLEAPAPHTRRESVPSAGRRLRAALGLNVAVIRSGQYWEASTGEQLEDYERELEPKLLAGMDYLATNPDDTGTISLRILRSGDPRTVPARRETSVLGHFSSLEQLETWAANHATHAAIYEHAIAKNRQYGEARQVTTWHEVFVLAESTRFEYVNCHPATGVLAYAEELWQPVGHD</sequence>
<keyword evidence="4" id="KW-0408">Iron</keyword>
<evidence type="ECO:0000313" key="9">
    <source>
        <dbReference type="Proteomes" id="UP000671914"/>
    </source>
</evidence>
<evidence type="ECO:0000256" key="1">
    <source>
        <dbReference type="ARBA" id="ARBA00001970"/>
    </source>
</evidence>
<evidence type="ECO:0000313" key="8">
    <source>
        <dbReference type="EMBL" id="QTX05377.1"/>
    </source>
</evidence>
<dbReference type="EMBL" id="CP071696">
    <property type="protein sequence ID" value="QTX05377.1"/>
    <property type="molecule type" value="Genomic_DNA"/>
</dbReference>
<dbReference type="GO" id="GO:0046872">
    <property type="term" value="F:metal ion binding"/>
    <property type="evidence" value="ECO:0007669"/>
    <property type="project" value="UniProtKB-KW"/>
</dbReference>
<dbReference type="AlphaFoldDB" id="A0A975IP80"/>
<dbReference type="KEGG" id="aarc:G127AT_03890"/>
<keyword evidence="2" id="KW-0349">Heme</keyword>
<dbReference type="GO" id="GO:0016829">
    <property type="term" value="F:lyase activity"/>
    <property type="evidence" value="ECO:0007669"/>
    <property type="project" value="UniProtKB-KW"/>
</dbReference>
<reference evidence="8" key="1">
    <citation type="submission" date="2021-03" db="EMBL/GenBank/DDBJ databases">
        <title>Agromyces archimandritus sp. nov., isolated from the cockroach Archimandrita tessellata.</title>
        <authorList>
            <person name="Guzman J."/>
            <person name="Ortuzar M."/>
            <person name="Poehlein A."/>
            <person name="Daniel R."/>
            <person name="Trujillo M."/>
            <person name="Vilcinskas A."/>
        </authorList>
    </citation>
    <scope>NUCLEOTIDE SEQUENCE</scope>
    <source>
        <strain evidence="8">G127AT</strain>
    </source>
</reference>
<comment type="similarity">
    <text evidence="6">Belongs to the heme-containing dehydratase family.</text>
</comment>
<evidence type="ECO:0000256" key="4">
    <source>
        <dbReference type="ARBA" id="ARBA00023004"/>
    </source>
</evidence>
<feature type="compositionally biased region" description="Basic and acidic residues" evidence="7">
    <location>
        <begin position="14"/>
        <end position="23"/>
    </location>
</feature>
<evidence type="ECO:0000256" key="7">
    <source>
        <dbReference type="SAM" id="MobiDB-lite"/>
    </source>
</evidence>
<proteinExistence type="inferred from homology"/>
<dbReference type="InterPro" id="IPR025702">
    <property type="entry name" value="OXD"/>
</dbReference>
<dbReference type="Pfam" id="PF13816">
    <property type="entry name" value="Dehydratase_hem"/>
    <property type="match status" value="1"/>
</dbReference>
<dbReference type="Proteomes" id="UP000671914">
    <property type="component" value="Chromosome"/>
</dbReference>
<evidence type="ECO:0000256" key="5">
    <source>
        <dbReference type="ARBA" id="ARBA00023239"/>
    </source>
</evidence>
<evidence type="ECO:0000256" key="6">
    <source>
        <dbReference type="ARBA" id="ARBA00034312"/>
    </source>
</evidence>
<comment type="cofactor">
    <cofactor evidence="1">
        <name>heme b</name>
        <dbReference type="ChEBI" id="CHEBI:60344"/>
    </cofactor>
</comment>
<protein>
    <submittedName>
        <fullName evidence="8">Phenylacetaldoxime dehydratase family protein</fullName>
    </submittedName>
</protein>
<organism evidence="8 9">
    <name type="scientific">Agromyces archimandritae</name>
    <dbReference type="NCBI Taxonomy" id="2781962"/>
    <lineage>
        <taxon>Bacteria</taxon>
        <taxon>Bacillati</taxon>
        <taxon>Actinomycetota</taxon>
        <taxon>Actinomycetes</taxon>
        <taxon>Micrococcales</taxon>
        <taxon>Microbacteriaceae</taxon>
        <taxon>Agromyces</taxon>
    </lineage>
</organism>
<keyword evidence="9" id="KW-1185">Reference proteome</keyword>
<accession>A0A975IP80</accession>
<dbReference type="RefSeq" id="WP_210900095.1">
    <property type="nucleotide sequence ID" value="NZ_CP071696.1"/>
</dbReference>
<keyword evidence="3" id="KW-0479">Metal-binding</keyword>
<keyword evidence="5" id="KW-0456">Lyase</keyword>
<gene>
    <name evidence="8" type="ORF">G127AT_03890</name>
</gene>
<name>A0A975IP80_9MICO</name>